<dbReference type="InterPro" id="IPR036322">
    <property type="entry name" value="WD40_repeat_dom_sf"/>
</dbReference>
<dbReference type="InterPro" id="IPR019775">
    <property type="entry name" value="WD40_repeat_CS"/>
</dbReference>
<dbReference type="RefSeq" id="WP_316433514.1">
    <property type="nucleotide sequence ID" value="NZ_CP053586.1"/>
</dbReference>
<dbReference type="Pfam" id="PF14516">
    <property type="entry name" value="AAA_35"/>
    <property type="match status" value="1"/>
</dbReference>
<feature type="repeat" description="WD" evidence="3">
    <location>
        <begin position="730"/>
        <end position="764"/>
    </location>
</feature>
<feature type="repeat" description="WD" evidence="3">
    <location>
        <begin position="1075"/>
        <end position="1116"/>
    </location>
</feature>
<dbReference type="PANTHER" id="PTHR22847">
    <property type="entry name" value="WD40 REPEAT PROTEIN"/>
    <property type="match status" value="1"/>
</dbReference>
<evidence type="ECO:0000256" key="2">
    <source>
        <dbReference type="ARBA" id="ARBA00022737"/>
    </source>
</evidence>
<dbReference type="SUPFAM" id="SSF52540">
    <property type="entry name" value="P-loop containing nucleoside triphosphate hydrolases"/>
    <property type="match status" value="1"/>
</dbReference>
<feature type="repeat" description="WD" evidence="3">
    <location>
        <begin position="935"/>
        <end position="967"/>
    </location>
</feature>
<dbReference type="SUPFAM" id="SSF50978">
    <property type="entry name" value="WD40 repeat-like"/>
    <property type="match status" value="2"/>
</dbReference>
<dbReference type="InterPro" id="IPR001680">
    <property type="entry name" value="WD40_rpt"/>
</dbReference>
<feature type="repeat" description="WD" evidence="3">
    <location>
        <begin position="566"/>
        <end position="598"/>
    </location>
</feature>
<keyword evidence="2" id="KW-0677">Repeat</keyword>
<feature type="repeat" description="WD" evidence="3">
    <location>
        <begin position="689"/>
        <end position="721"/>
    </location>
</feature>
<feature type="repeat" description="WD" evidence="3">
    <location>
        <begin position="812"/>
        <end position="847"/>
    </location>
</feature>
<feature type="repeat" description="WD" evidence="3">
    <location>
        <begin position="1116"/>
        <end position="1150"/>
    </location>
</feature>
<evidence type="ECO:0000256" key="1">
    <source>
        <dbReference type="ARBA" id="ARBA00022574"/>
    </source>
</evidence>
<feature type="repeat" description="WD" evidence="3">
    <location>
        <begin position="607"/>
        <end position="639"/>
    </location>
</feature>
<dbReference type="PRINTS" id="PR00320">
    <property type="entry name" value="GPROTEINBRPT"/>
</dbReference>
<organism evidence="4">
    <name type="scientific">Leptolyngbya sp. NK1-12</name>
    <dbReference type="NCBI Taxonomy" id="2547451"/>
    <lineage>
        <taxon>Bacteria</taxon>
        <taxon>Bacillati</taxon>
        <taxon>Cyanobacteriota</taxon>
        <taxon>Cyanophyceae</taxon>
        <taxon>Leptolyngbyales</taxon>
        <taxon>Leptolyngbyaceae</taxon>
        <taxon>Leptolyngbya group</taxon>
        <taxon>Leptolyngbya</taxon>
    </lineage>
</organism>
<feature type="repeat" description="WD" evidence="3">
    <location>
        <begin position="853"/>
        <end position="885"/>
    </location>
</feature>
<dbReference type="InterPro" id="IPR015943">
    <property type="entry name" value="WD40/YVTN_repeat-like_dom_sf"/>
</dbReference>
<evidence type="ECO:0008006" key="5">
    <source>
        <dbReference type="Google" id="ProtNLM"/>
    </source>
</evidence>
<dbReference type="AlphaFoldDB" id="A0AA96WBN8"/>
<accession>A0AA96WBN8</accession>
<feature type="repeat" description="WD" evidence="3">
    <location>
        <begin position="648"/>
        <end position="679"/>
    </location>
</feature>
<dbReference type="InterPro" id="IPR020472">
    <property type="entry name" value="WD40_PAC1"/>
</dbReference>
<keyword evidence="1 3" id="KW-0853">WD repeat</keyword>
<dbReference type="PROSITE" id="PS00678">
    <property type="entry name" value="WD_REPEATS_1"/>
    <property type="match status" value="2"/>
</dbReference>
<dbReference type="Gene3D" id="3.40.50.300">
    <property type="entry name" value="P-loop containing nucleotide triphosphate hydrolases"/>
    <property type="match status" value="1"/>
</dbReference>
<gene>
    <name evidence="4" type="ORF">HJG54_04090</name>
</gene>
<dbReference type="SMART" id="SM00320">
    <property type="entry name" value="WD40"/>
    <property type="match status" value="14"/>
</dbReference>
<feature type="repeat" description="WD" evidence="3">
    <location>
        <begin position="976"/>
        <end position="1007"/>
    </location>
</feature>
<dbReference type="EMBL" id="CP053586">
    <property type="protein sequence ID" value="WNZ22129.1"/>
    <property type="molecule type" value="Genomic_DNA"/>
</dbReference>
<reference evidence="4" key="1">
    <citation type="submission" date="2020-05" db="EMBL/GenBank/DDBJ databases">
        <authorList>
            <person name="Zhu T."/>
            <person name="Keshari N."/>
            <person name="Lu X."/>
        </authorList>
    </citation>
    <scope>NUCLEOTIDE SEQUENCE</scope>
    <source>
        <strain evidence="4">NK1-12</strain>
    </source>
</reference>
<feature type="repeat" description="WD" evidence="3">
    <location>
        <begin position="894"/>
        <end position="928"/>
    </location>
</feature>
<protein>
    <recommendedName>
        <fullName evidence="5">Anaphase-promoting complex subunit 4 WD40 domain-containing protein</fullName>
    </recommendedName>
</protein>
<dbReference type="PROSITE" id="PS50294">
    <property type="entry name" value="WD_REPEATS_REGION"/>
    <property type="match status" value="13"/>
</dbReference>
<dbReference type="PANTHER" id="PTHR22847:SF637">
    <property type="entry name" value="WD REPEAT DOMAIN 5B"/>
    <property type="match status" value="1"/>
</dbReference>
<dbReference type="PROSITE" id="PS50082">
    <property type="entry name" value="WD_REPEATS_2"/>
    <property type="match status" value="13"/>
</dbReference>
<feature type="repeat" description="WD" evidence="3">
    <location>
        <begin position="771"/>
        <end position="803"/>
    </location>
</feature>
<sequence>MTNPEYQVGGSLQVDHPTYVMRQADVEIYEALQQGEFCYAFNARQMGKSSLLVRTKHRLEQLGWRCAVIDMTCIGSELVTLEQWYKGIAYALWMGFDLTEQFNLKQWWQQQDLGPFQRLSWFISEVLLPHYPTDPLLIFIDEIDSILSLPFAVDDFFALIRFCYNQRPLNPAYRRISFALFGVATPSDLVRDKTKTPFNIGRAIDLQGFQLHEAQPLAQTLEGKIGNPQTLLREILNWTGGQPFLTQKLCQLVLRAIEASGSPLLIIPPGTEAFWIENLVQTSILQQWEAQDEPEHLRTIRARLLYNEQRAGRLLNLYQRILLANTPEHPHSPTSSISTDDSREQIELLLSGLVIRQQGTLCIKNRIYQQVFDLTWTNRQLATLRPYAHALDAWVRSDRQDRSRLLRGQALLDAQGWAEGKSLSDLDYQFLAASQTQAQQEIQQALEAARLQEVETRLAVEKRSVRRQRLWLGVVSFKLMLVSVLGVVSFSQYQQAAIKEVKALATASETFYAANQGLDALTTALEATQKLRAVRFADAATTNRVANQVAKVLRQAVYNTSETNRLTGHQSAVLAIAVSPDDQRFASGSEDRTIRLWQRDGRLIKTLYGHSDRVGAVAFSPDSRLLVSASDDRTLILWNQDGEKLHRLIGHAGRVLSVAFSPEGQTLASASQDGTIKLWAADGNLLASFKGHQEAVQDVAFSRDGKLLATASEDRTVKLWERSGKLVATLSGHRDRVNTVAFSPNSPVLISGSEDNTLKIWDFNGKLLRTLKDHRASVYDLAFSSYGEIVASASRDNTIKLWNREGVLLATLKGHIKPVRGLAFSRNGRTLASASDDETIRFWTINNTFRTPLVGHEAAVTAVAFNPTNRTVVTAGEDRTLRIWNRKGAQLRLINGHEAGIADLTINPDGQILASASHDKTIKLWNTEGRLLQTFSEHQSPILAIDFSPTSQAIASSSENSLIKLWQQDSRLVRTLVGHVGSVNDLAFSPIDPLLASVSRDGAIRLWRSNPSSPSPIDSVSRTEWRGEGELLTSFGDYDVEIRAVAFDPRRSELATTWNKTIKIWSTNGTLLKTLRGHQAKVNHVAFSPDGQLFASASEDNTVKLWNQNGEELTTLDSHTAPVRAVAFSPDSRILVSVSDDRTGLLWDLQLVLDTGALQRHGCEWIQDYLQLQDMALQDTAGNRNPSLCQNR</sequence>
<evidence type="ECO:0000313" key="4">
    <source>
        <dbReference type="EMBL" id="WNZ22129.1"/>
    </source>
</evidence>
<dbReference type="InterPro" id="IPR027417">
    <property type="entry name" value="P-loop_NTPase"/>
</dbReference>
<dbReference type="Gene3D" id="2.130.10.10">
    <property type="entry name" value="YVTN repeat-like/Quinoprotein amine dehydrogenase"/>
    <property type="match status" value="4"/>
</dbReference>
<dbReference type="CDD" id="cd00200">
    <property type="entry name" value="WD40"/>
    <property type="match status" value="3"/>
</dbReference>
<proteinExistence type="predicted"/>
<name>A0AA96WBN8_9CYAN</name>
<dbReference type="Pfam" id="PF00400">
    <property type="entry name" value="WD40"/>
    <property type="match status" value="14"/>
</dbReference>
<evidence type="ECO:0000256" key="3">
    <source>
        <dbReference type="PROSITE-ProRule" id="PRU00221"/>
    </source>
</evidence>